<sequence length="89" mass="10216">MVRTMSDVWQVKQGAENMIQSLTSGHSRDKKLLAEAQQMLLDSKAKIEFLKLRILKVKQTRQHQLQLRQAGEDTSSNGDSQNKGQYWLS</sequence>
<keyword evidence="1" id="KW-0175">Coiled coil</keyword>
<dbReference type="Gene3D" id="1.10.287.160">
    <property type="entry name" value="HR1 repeat"/>
    <property type="match status" value="1"/>
</dbReference>
<comment type="caution">
    <text evidence="4">The sequence shown here is derived from an EMBL/GenBank/DDBJ whole genome shotgun (WGS) entry which is preliminary data.</text>
</comment>
<feature type="region of interest" description="Disordered" evidence="2">
    <location>
        <begin position="65"/>
        <end position="89"/>
    </location>
</feature>
<protein>
    <recommendedName>
        <fullName evidence="3">REM-1 domain-containing protein</fullName>
    </recommendedName>
</protein>
<dbReference type="PROSITE" id="PS51860">
    <property type="entry name" value="REM_1"/>
    <property type="match status" value="1"/>
</dbReference>
<dbReference type="Proteomes" id="UP001159363">
    <property type="component" value="Chromosome 7"/>
</dbReference>
<evidence type="ECO:0000313" key="5">
    <source>
        <dbReference type="Proteomes" id="UP001159363"/>
    </source>
</evidence>
<proteinExistence type="predicted"/>
<evidence type="ECO:0000313" key="4">
    <source>
        <dbReference type="EMBL" id="KAJ8877694.1"/>
    </source>
</evidence>
<organism evidence="4 5">
    <name type="scientific">Dryococelus australis</name>
    <dbReference type="NCBI Taxonomy" id="614101"/>
    <lineage>
        <taxon>Eukaryota</taxon>
        <taxon>Metazoa</taxon>
        <taxon>Ecdysozoa</taxon>
        <taxon>Arthropoda</taxon>
        <taxon>Hexapoda</taxon>
        <taxon>Insecta</taxon>
        <taxon>Pterygota</taxon>
        <taxon>Neoptera</taxon>
        <taxon>Polyneoptera</taxon>
        <taxon>Phasmatodea</taxon>
        <taxon>Verophasmatodea</taxon>
        <taxon>Anareolatae</taxon>
        <taxon>Phasmatidae</taxon>
        <taxon>Eurycanthinae</taxon>
        <taxon>Dryococelus</taxon>
    </lineage>
</organism>
<dbReference type="InterPro" id="IPR011072">
    <property type="entry name" value="HR1_rho-bd"/>
</dbReference>
<gene>
    <name evidence="4" type="ORF">PR048_022149</name>
</gene>
<dbReference type="InterPro" id="IPR036274">
    <property type="entry name" value="HR1_rpt_sf"/>
</dbReference>
<name>A0ABQ9H072_9NEOP</name>
<dbReference type="EMBL" id="JARBHB010000008">
    <property type="protein sequence ID" value="KAJ8877694.1"/>
    <property type="molecule type" value="Genomic_DNA"/>
</dbReference>
<feature type="domain" description="REM-1" evidence="3">
    <location>
        <begin position="1"/>
        <end position="63"/>
    </location>
</feature>
<dbReference type="SMART" id="SM00742">
    <property type="entry name" value="Hr1"/>
    <property type="match status" value="1"/>
</dbReference>
<accession>A0ABQ9H072</accession>
<evidence type="ECO:0000256" key="1">
    <source>
        <dbReference type="PROSITE-ProRule" id="PRU01207"/>
    </source>
</evidence>
<dbReference type="SUPFAM" id="SSF46585">
    <property type="entry name" value="HR1 repeat"/>
    <property type="match status" value="1"/>
</dbReference>
<reference evidence="4 5" key="1">
    <citation type="submission" date="2023-02" db="EMBL/GenBank/DDBJ databases">
        <title>LHISI_Scaffold_Assembly.</title>
        <authorList>
            <person name="Stuart O.P."/>
            <person name="Cleave R."/>
            <person name="Magrath M.J.L."/>
            <person name="Mikheyev A.S."/>
        </authorList>
    </citation>
    <scope>NUCLEOTIDE SEQUENCE [LARGE SCALE GENOMIC DNA]</scope>
    <source>
        <strain evidence="4">Daus_M_001</strain>
        <tissue evidence="4">Leg muscle</tissue>
    </source>
</reference>
<evidence type="ECO:0000259" key="3">
    <source>
        <dbReference type="PROSITE" id="PS51860"/>
    </source>
</evidence>
<dbReference type="Pfam" id="PF02185">
    <property type="entry name" value="HR1"/>
    <property type="match status" value="1"/>
</dbReference>
<evidence type="ECO:0000256" key="2">
    <source>
        <dbReference type="SAM" id="MobiDB-lite"/>
    </source>
</evidence>
<keyword evidence="5" id="KW-1185">Reference proteome</keyword>